<feature type="region of interest" description="Disordered" evidence="1">
    <location>
        <begin position="375"/>
        <end position="398"/>
    </location>
</feature>
<dbReference type="Pfam" id="PF18013">
    <property type="entry name" value="Phage_lysozyme2"/>
    <property type="match status" value="1"/>
</dbReference>
<keyword evidence="2" id="KW-0472">Membrane</keyword>
<dbReference type="AlphaFoldDB" id="A0A3N8PLX4"/>
<evidence type="ECO:0000259" key="3">
    <source>
        <dbReference type="Pfam" id="PF18013"/>
    </source>
</evidence>
<organism evidence="4 5">
    <name type="scientific">Burkholderia contaminans</name>
    <dbReference type="NCBI Taxonomy" id="488447"/>
    <lineage>
        <taxon>Bacteria</taxon>
        <taxon>Pseudomonadati</taxon>
        <taxon>Pseudomonadota</taxon>
        <taxon>Betaproteobacteria</taxon>
        <taxon>Burkholderiales</taxon>
        <taxon>Burkholderiaceae</taxon>
        <taxon>Burkholderia</taxon>
        <taxon>Burkholderia cepacia complex</taxon>
    </lineage>
</organism>
<evidence type="ECO:0000256" key="2">
    <source>
        <dbReference type="SAM" id="Phobius"/>
    </source>
</evidence>
<evidence type="ECO:0000313" key="5">
    <source>
        <dbReference type="Proteomes" id="UP000277921"/>
    </source>
</evidence>
<dbReference type="RefSeq" id="WP_124581875.1">
    <property type="nucleotide sequence ID" value="NZ_QTQV01000014.1"/>
</dbReference>
<protein>
    <recommendedName>
        <fullName evidence="3">Phage tail lysozyme domain-containing protein</fullName>
    </recommendedName>
</protein>
<name>A0A3N8PLX4_9BURK</name>
<dbReference type="Proteomes" id="UP000277921">
    <property type="component" value="Unassembled WGS sequence"/>
</dbReference>
<evidence type="ECO:0000256" key="1">
    <source>
        <dbReference type="SAM" id="MobiDB-lite"/>
    </source>
</evidence>
<gene>
    <name evidence="4" type="ORF">DF051_23160</name>
</gene>
<keyword evidence="2" id="KW-1133">Transmembrane helix</keyword>
<accession>A0A3N8PLX4</accession>
<dbReference type="Gene3D" id="1.10.530.10">
    <property type="match status" value="1"/>
</dbReference>
<evidence type="ECO:0000313" key="4">
    <source>
        <dbReference type="EMBL" id="RQT12130.1"/>
    </source>
</evidence>
<keyword evidence="2" id="KW-0812">Transmembrane</keyword>
<feature type="transmembrane region" description="Helical" evidence="2">
    <location>
        <begin position="342"/>
        <end position="364"/>
    </location>
</feature>
<dbReference type="EMBL" id="QTQV01000014">
    <property type="protein sequence ID" value="RQT12130.1"/>
    <property type="molecule type" value="Genomic_DNA"/>
</dbReference>
<proteinExistence type="predicted"/>
<comment type="caution">
    <text evidence="4">The sequence shown here is derived from an EMBL/GenBank/DDBJ whole genome shotgun (WGS) entry which is preliminary data.</text>
</comment>
<reference evidence="4 5" key="1">
    <citation type="submission" date="2018-08" db="EMBL/GenBank/DDBJ databases">
        <title>Comparative analysis of Burkholderia isolates from Puerto Rico.</title>
        <authorList>
            <person name="Hall C."/>
            <person name="Sahl J."/>
            <person name="Wagner D."/>
        </authorList>
    </citation>
    <scope>NUCLEOTIDE SEQUENCE [LARGE SCALE GENOMIC DNA]</scope>
    <source>
        <strain evidence="4 5">Bp9025</strain>
    </source>
</reference>
<feature type="domain" description="Phage tail lysozyme" evidence="3">
    <location>
        <begin position="406"/>
        <end position="533"/>
    </location>
</feature>
<sequence>MTSPSFSITINAVDKATAVAKRVNESIAKITKPIADVKSSVAAFNKETGLDQLGKKFESVGKSAQTVARSVASIAPPLAAIVGVGSVAGIAAFATSWGRAAAEIANTSSVIGVTTTDLQRYRGAARVAGLSADAMTSSMQSLGDAFEDASAGRNNFVAGVLSDKGIGIHRMKDGTIDVVRGLHDVASAASKITNAQAQRKFLDIFGLGGIQAMIRRGTIDQFVGKFDELHATMSPEQIAQGEKFNQSMIALDASVDKLKNSVGSALAPALGRAVDEFARLADDYGPKIAHWIDNVDWDKTARSIAKVGDALGGVSGIALGIAAVTFAGPIMGLATLVGKATALSGILMPLAANPIVAGALGLLYSQGLNKGEGDTRLTQPGDVWDGDPIGAKRRNGAAKDPMTPNVVKYFMMKGWTRAQSAGIAASLWPESGYNPRAVGDNGHAYGIAQWHEDRQAAFKKLFGIDIRKSTLEQQLDYVDHELRYGPDKGAQQAGIQLMAQDSPVGSGGVVSRLYERPKDPREEYRRGQIAAEIDSAVRSSYTTQKLEVTIHMPGAPHGTRASVHSNGEVMATGQIGHSLLMGP</sequence>
<feature type="transmembrane region" description="Helical" evidence="2">
    <location>
        <begin position="310"/>
        <end position="336"/>
    </location>
</feature>
<dbReference type="InterPro" id="IPR041219">
    <property type="entry name" value="Phage_lysozyme2"/>
</dbReference>